<feature type="domain" description="Acyl-CoA dehydrogenase/oxidase N-terminal" evidence="15">
    <location>
        <begin position="31"/>
        <end position="126"/>
    </location>
</feature>
<evidence type="ECO:0000256" key="4">
    <source>
        <dbReference type="ARBA" id="ARBA00022741"/>
    </source>
</evidence>
<keyword evidence="3" id="KW-0288">FMN</keyword>
<dbReference type="GO" id="GO:0008470">
    <property type="term" value="F:3-methylbutanoyl-CoA dehydrogenase activity"/>
    <property type="evidence" value="ECO:0007669"/>
    <property type="project" value="TreeGrafter"/>
</dbReference>
<evidence type="ECO:0000313" key="17">
    <source>
        <dbReference type="EMBL" id="AZB73278.1"/>
    </source>
</evidence>
<comment type="catalytic activity">
    <reaction evidence="11">
        <text>dibenzothiophene + FMNH2 + O2 = dibenzothiophene 5-oxide + FMN + H2O + H(+)</text>
        <dbReference type="Rhea" id="RHEA:49076"/>
        <dbReference type="ChEBI" id="CHEBI:15377"/>
        <dbReference type="ChEBI" id="CHEBI:15378"/>
        <dbReference type="ChEBI" id="CHEBI:15379"/>
        <dbReference type="ChEBI" id="CHEBI:23681"/>
        <dbReference type="ChEBI" id="CHEBI:23683"/>
        <dbReference type="ChEBI" id="CHEBI:57618"/>
        <dbReference type="ChEBI" id="CHEBI:58210"/>
    </reaction>
</comment>
<evidence type="ECO:0000256" key="6">
    <source>
        <dbReference type="ARBA" id="ARBA00023033"/>
    </source>
</evidence>
<evidence type="ECO:0000256" key="7">
    <source>
        <dbReference type="ARBA" id="ARBA00034307"/>
    </source>
</evidence>
<dbReference type="RefSeq" id="WP_208673908.1">
    <property type="nucleotide sequence ID" value="NZ_CP030139.2"/>
</dbReference>
<organism evidence="17 18">
    <name type="scientific">Synechococcus elongatus PCC 11801</name>
    <dbReference type="NCBI Taxonomy" id="2219813"/>
    <lineage>
        <taxon>Bacteria</taxon>
        <taxon>Bacillati</taxon>
        <taxon>Cyanobacteriota</taxon>
        <taxon>Cyanophyceae</taxon>
        <taxon>Synechococcales</taxon>
        <taxon>Synechococcaceae</taxon>
        <taxon>Synechococcus</taxon>
    </lineage>
</organism>
<dbReference type="EC" id="1.14.14.21" evidence="9"/>
<name>A0AAN1QPS1_SYNEL</name>
<dbReference type="EMBL" id="CP030139">
    <property type="protein sequence ID" value="AZB73278.1"/>
    <property type="molecule type" value="Genomic_DNA"/>
</dbReference>
<dbReference type="PANTHER" id="PTHR43884">
    <property type="entry name" value="ACYL-COA DEHYDROGENASE"/>
    <property type="match status" value="1"/>
</dbReference>
<sequence length="406" mass="45932">MGQSLKLSQTSVLSPELQVQSKDYLQIAKDLAQEFAKTAIERDKQGGTPQAERDRIRSSGLLSLVIPKQYGGAGENWITAFQISREFAKVDSSLAHVYSYHHLGVTIPHIFGSESQKEQFYTKTIQNQWWWCNALNPLDRSLVLTPHQDYFILNGAKSFCSGSHDSDVLPITAVNSETQAIIILAIPSNRLGIKINHDWDNIGQRQTDSGSIHFENVRVYPEEVFGDRTQTDIPFRTIRACLTQLNLAHIYLGITEGALTAAKHYTLTETRPWLTSTVNQTAEDPYILQHYGEMWVELQAVIHLTERAAILLQSAWDKEIALSEEERGQCAIAIAAAKVTAAKTGLRITNRIFEVMGARSTNSRYGFDRYWRNLRTFTLHDSIDYKVQEIGKWALNNQLPQPSFYS</sequence>
<comment type="pathway">
    <text evidence="7">Sulfur metabolism; dibenzothiophene degradation.</text>
</comment>
<protein>
    <recommendedName>
        <fullName evidence="10">Dibenzothiophene monooxygenase</fullName>
        <ecNumber evidence="9">1.14.14.21</ecNumber>
    </recommendedName>
</protein>
<dbReference type="InterPro" id="IPR013107">
    <property type="entry name" value="Acyl-CoA_DH_C"/>
</dbReference>
<dbReference type="InterPro" id="IPR036250">
    <property type="entry name" value="AcylCo_DH-like_C"/>
</dbReference>
<evidence type="ECO:0000259" key="15">
    <source>
        <dbReference type="Pfam" id="PF02771"/>
    </source>
</evidence>
<evidence type="ECO:0000256" key="2">
    <source>
        <dbReference type="ARBA" id="ARBA00022630"/>
    </source>
</evidence>
<dbReference type="PIRSF" id="PIRSF016578">
    <property type="entry name" value="HsaA"/>
    <property type="match status" value="1"/>
</dbReference>
<evidence type="ECO:0000256" key="5">
    <source>
        <dbReference type="ARBA" id="ARBA00023002"/>
    </source>
</evidence>
<feature type="domain" description="Acyl-CoA oxidase/dehydrogenase middle" evidence="14">
    <location>
        <begin position="148"/>
        <end position="217"/>
    </location>
</feature>
<evidence type="ECO:0000259" key="14">
    <source>
        <dbReference type="Pfam" id="PF02770"/>
    </source>
</evidence>
<dbReference type="Pfam" id="PF02771">
    <property type="entry name" value="Acyl-CoA_dh_N"/>
    <property type="match status" value="1"/>
</dbReference>
<comment type="similarity">
    <text evidence="8">Belongs to the DszC flavin monooxygenase family.</text>
</comment>
<evidence type="ECO:0000256" key="13">
    <source>
        <dbReference type="ARBA" id="ARBA00049456"/>
    </source>
</evidence>
<evidence type="ECO:0000256" key="9">
    <source>
        <dbReference type="ARBA" id="ARBA00034328"/>
    </source>
</evidence>
<keyword evidence="2" id="KW-0285">Flavoprotein</keyword>
<reference evidence="17 18" key="1">
    <citation type="journal article" date="2018" name="Sci. Rep.">
        <title>Genome Features and Biochemical Characteristics of a Robust, Fast Growing and Naturally Transformable Cyanobacterium Synechococcus elongatus PCC 11801 Isolated from India.</title>
        <authorList>
            <person name="Jaiswal D."/>
            <person name="Sengupta A."/>
            <person name="Sohoni S."/>
            <person name="Sengupta S."/>
            <person name="Phadnavis A.G."/>
            <person name="Pakrasi H.B."/>
            <person name="Wangikar P.P."/>
        </authorList>
    </citation>
    <scope>NUCLEOTIDE SEQUENCE [LARGE SCALE GENOMIC DNA]</scope>
    <source>
        <strain evidence="17 18">PCC 11801</strain>
    </source>
</reference>
<dbReference type="InterPro" id="IPR006091">
    <property type="entry name" value="Acyl-CoA_Oxase/DH_mid-dom"/>
</dbReference>
<evidence type="ECO:0000256" key="11">
    <source>
        <dbReference type="ARBA" id="ARBA00047859"/>
    </source>
</evidence>
<dbReference type="Pfam" id="PF02770">
    <property type="entry name" value="Acyl-CoA_dh_M"/>
    <property type="match status" value="1"/>
</dbReference>
<evidence type="ECO:0000256" key="3">
    <source>
        <dbReference type="ARBA" id="ARBA00022643"/>
    </source>
</evidence>
<dbReference type="Pfam" id="PF08028">
    <property type="entry name" value="Acyl-CoA_dh_2"/>
    <property type="match status" value="1"/>
</dbReference>
<dbReference type="Gene3D" id="1.10.540.10">
    <property type="entry name" value="Acyl-CoA dehydrogenase/oxidase, N-terminal domain"/>
    <property type="match status" value="1"/>
</dbReference>
<dbReference type="AlphaFoldDB" id="A0AAN1QPS1"/>
<proteinExistence type="inferred from homology"/>
<dbReference type="Gene3D" id="1.20.140.10">
    <property type="entry name" value="Butyryl-CoA Dehydrogenase, subunit A, domain 3"/>
    <property type="match status" value="1"/>
</dbReference>
<dbReference type="FunFam" id="2.40.110.10:FF:000020">
    <property type="entry name" value="Putative acyl-CoA dehydrogenase YdbM"/>
    <property type="match status" value="1"/>
</dbReference>
<evidence type="ECO:0000259" key="16">
    <source>
        <dbReference type="Pfam" id="PF08028"/>
    </source>
</evidence>
<evidence type="ECO:0000256" key="12">
    <source>
        <dbReference type="ARBA" id="ARBA00048445"/>
    </source>
</evidence>
<dbReference type="InterPro" id="IPR037069">
    <property type="entry name" value="AcylCoA_DH/ox_N_sf"/>
</dbReference>
<dbReference type="InterPro" id="IPR009100">
    <property type="entry name" value="AcylCoA_DH/oxidase_NM_dom_sf"/>
</dbReference>
<dbReference type="InterPro" id="IPR013786">
    <property type="entry name" value="AcylCoA_DH/ox_N"/>
</dbReference>
<comment type="subcellular location">
    <subcellularLocation>
        <location evidence="1">Cytoplasm</location>
    </subcellularLocation>
</comment>
<dbReference type="InterPro" id="IPR046373">
    <property type="entry name" value="Acyl-CoA_Oxase/DH_mid-dom_sf"/>
</dbReference>
<dbReference type="PANTHER" id="PTHR43884:SF12">
    <property type="entry name" value="ISOVALERYL-COA DEHYDROGENASE, MITOCHONDRIAL-RELATED"/>
    <property type="match status" value="1"/>
</dbReference>
<dbReference type="GO" id="GO:0006552">
    <property type="term" value="P:L-leucine catabolic process"/>
    <property type="evidence" value="ECO:0007669"/>
    <property type="project" value="TreeGrafter"/>
</dbReference>
<evidence type="ECO:0000256" key="8">
    <source>
        <dbReference type="ARBA" id="ARBA00034317"/>
    </source>
</evidence>
<dbReference type="Gene3D" id="2.40.110.10">
    <property type="entry name" value="Butyryl-CoA Dehydrogenase, subunit A, domain 2"/>
    <property type="match status" value="1"/>
</dbReference>
<comment type="catalytic activity">
    <reaction evidence="13">
        <text>dibenzothiophene + 2 FMNH2 + 2 O2 = dibenzothiophene 5,5-dioxide + 2 FMN + 2 H2O + 2 H(+)</text>
        <dbReference type="Rhea" id="RHEA:49072"/>
        <dbReference type="ChEBI" id="CHEBI:15377"/>
        <dbReference type="ChEBI" id="CHEBI:15378"/>
        <dbReference type="ChEBI" id="CHEBI:15379"/>
        <dbReference type="ChEBI" id="CHEBI:23681"/>
        <dbReference type="ChEBI" id="CHEBI:57618"/>
        <dbReference type="ChEBI" id="CHEBI:58210"/>
        <dbReference type="ChEBI" id="CHEBI:90356"/>
        <dbReference type="EC" id="1.14.14.21"/>
    </reaction>
</comment>
<dbReference type="SUPFAM" id="SSF47203">
    <property type="entry name" value="Acyl-CoA dehydrogenase C-terminal domain-like"/>
    <property type="match status" value="1"/>
</dbReference>
<feature type="domain" description="Acyl-CoA dehydrogenase C-terminal" evidence="16">
    <location>
        <begin position="247"/>
        <end position="384"/>
    </location>
</feature>
<accession>A0AAN1QPS1</accession>
<dbReference type="GO" id="GO:0004497">
    <property type="term" value="F:monooxygenase activity"/>
    <property type="evidence" value="ECO:0007669"/>
    <property type="project" value="UniProtKB-KW"/>
</dbReference>
<evidence type="ECO:0000313" key="18">
    <source>
        <dbReference type="Proteomes" id="UP000267249"/>
    </source>
</evidence>
<keyword evidence="4" id="KW-0547">Nucleotide-binding</keyword>
<keyword evidence="6" id="KW-0503">Monooxygenase</keyword>
<gene>
    <name evidence="17" type="ORF">DOP62_11625</name>
</gene>
<dbReference type="SUPFAM" id="SSF56645">
    <property type="entry name" value="Acyl-CoA dehydrogenase NM domain-like"/>
    <property type="match status" value="1"/>
</dbReference>
<comment type="catalytic activity">
    <reaction evidence="12">
        <text>dibenzothiophene 5-oxide + FMNH2 + O2 = dibenzothiophene 5,5-dioxide + FMN + H2O + H(+)</text>
        <dbReference type="Rhea" id="RHEA:49080"/>
        <dbReference type="ChEBI" id="CHEBI:15377"/>
        <dbReference type="ChEBI" id="CHEBI:15378"/>
        <dbReference type="ChEBI" id="CHEBI:15379"/>
        <dbReference type="ChEBI" id="CHEBI:23683"/>
        <dbReference type="ChEBI" id="CHEBI:57618"/>
        <dbReference type="ChEBI" id="CHEBI:58210"/>
        <dbReference type="ChEBI" id="CHEBI:90356"/>
    </reaction>
</comment>
<evidence type="ECO:0000256" key="1">
    <source>
        <dbReference type="ARBA" id="ARBA00004496"/>
    </source>
</evidence>
<keyword evidence="5" id="KW-0560">Oxidoreductase</keyword>
<dbReference type="GO" id="GO:0050660">
    <property type="term" value="F:flavin adenine dinucleotide binding"/>
    <property type="evidence" value="ECO:0007669"/>
    <property type="project" value="InterPro"/>
</dbReference>
<dbReference type="GO" id="GO:0005737">
    <property type="term" value="C:cytoplasm"/>
    <property type="evidence" value="ECO:0007669"/>
    <property type="project" value="UniProtKB-SubCell"/>
</dbReference>
<dbReference type="Proteomes" id="UP000267249">
    <property type="component" value="Chromosome"/>
</dbReference>
<evidence type="ECO:0000256" key="10">
    <source>
        <dbReference type="ARBA" id="ARBA00034345"/>
    </source>
</evidence>